<keyword evidence="3 9" id="KW-0328">Glycosyltransferase</keyword>
<evidence type="ECO:0000256" key="7">
    <source>
        <dbReference type="ARBA" id="ARBA00022989"/>
    </source>
</evidence>
<evidence type="ECO:0000256" key="8">
    <source>
        <dbReference type="ARBA" id="ARBA00023136"/>
    </source>
</evidence>
<evidence type="ECO:0000256" key="1">
    <source>
        <dbReference type="ARBA" id="ARBA00004389"/>
    </source>
</evidence>
<dbReference type="GO" id="GO:0000030">
    <property type="term" value="F:mannosyltransferase activity"/>
    <property type="evidence" value="ECO:0007669"/>
    <property type="project" value="InterPro"/>
</dbReference>
<evidence type="ECO:0000256" key="2">
    <source>
        <dbReference type="ARBA" id="ARBA00004922"/>
    </source>
</evidence>
<gene>
    <name evidence="9" type="ORF">EPI10_026340</name>
</gene>
<sequence length="60" mass="6591">MFGCGLPVCAVSYSCIDELVKVEKNGLLFSLSSELADELLLWVTDGRKKADTIQLQLTLD</sequence>
<keyword evidence="4 9" id="KW-0808">Transferase</keyword>
<reference evidence="10" key="1">
    <citation type="journal article" date="2019" name="Plant Biotechnol. J.">
        <title>Genome sequencing of the Australian wild diploid species Gossypium australe highlights disease resistance and delayed gland morphogenesis.</title>
        <authorList>
            <person name="Cai Y."/>
            <person name="Cai X."/>
            <person name="Wang Q."/>
            <person name="Wang P."/>
            <person name="Zhang Y."/>
            <person name="Cai C."/>
            <person name="Xu Y."/>
            <person name="Wang K."/>
            <person name="Zhou Z."/>
            <person name="Wang C."/>
            <person name="Geng S."/>
            <person name="Li B."/>
            <person name="Dong Q."/>
            <person name="Hou Y."/>
            <person name="Wang H."/>
            <person name="Ai P."/>
            <person name="Liu Z."/>
            <person name="Yi F."/>
            <person name="Sun M."/>
            <person name="An G."/>
            <person name="Cheng J."/>
            <person name="Zhang Y."/>
            <person name="Shi Q."/>
            <person name="Xie Y."/>
            <person name="Shi X."/>
            <person name="Chang Y."/>
            <person name="Huang F."/>
            <person name="Chen Y."/>
            <person name="Hong S."/>
            <person name="Mi L."/>
            <person name="Sun Q."/>
            <person name="Zhang L."/>
            <person name="Zhou B."/>
            <person name="Peng R."/>
            <person name="Zhang X."/>
            <person name="Liu F."/>
        </authorList>
    </citation>
    <scope>NUCLEOTIDE SEQUENCE [LARGE SCALE GENOMIC DNA]</scope>
    <source>
        <strain evidence="10">cv. PA1801</strain>
    </source>
</reference>
<evidence type="ECO:0000313" key="9">
    <source>
        <dbReference type="EMBL" id="KAA3476244.1"/>
    </source>
</evidence>
<comment type="caution">
    <text evidence="9">The sequence shown here is derived from an EMBL/GenBank/DDBJ whole genome shotgun (WGS) entry which is preliminary data.</text>
</comment>
<organism evidence="9 10">
    <name type="scientific">Gossypium australe</name>
    <dbReference type="NCBI Taxonomy" id="47621"/>
    <lineage>
        <taxon>Eukaryota</taxon>
        <taxon>Viridiplantae</taxon>
        <taxon>Streptophyta</taxon>
        <taxon>Embryophyta</taxon>
        <taxon>Tracheophyta</taxon>
        <taxon>Spermatophyta</taxon>
        <taxon>Magnoliopsida</taxon>
        <taxon>eudicotyledons</taxon>
        <taxon>Gunneridae</taxon>
        <taxon>Pentapetalae</taxon>
        <taxon>rosids</taxon>
        <taxon>malvids</taxon>
        <taxon>Malvales</taxon>
        <taxon>Malvaceae</taxon>
        <taxon>Malvoideae</taxon>
        <taxon>Gossypium</taxon>
    </lineage>
</organism>
<dbReference type="GO" id="GO:0005789">
    <property type="term" value="C:endoplasmic reticulum membrane"/>
    <property type="evidence" value="ECO:0007669"/>
    <property type="project" value="UniProtKB-SubCell"/>
</dbReference>
<accession>A0A5B6W4U3</accession>
<dbReference type="Proteomes" id="UP000325315">
    <property type="component" value="Unassembled WGS sequence"/>
</dbReference>
<evidence type="ECO:0000256" key="4">
    <source>
        <dbReference type="ARBA" id="ARBA00022679"/>
    </source>
</evidence>
<keyword evidence="5" id="KW-0812">Transmembrane</keyword>
<dbReference type="PANTHER" id="PTHR13036">
    <property type="entry name" value="BETA1,4 MANNOSYLTRANSFERASE"/>
    <property type="match status" value="1"/>
</dbReference>
<name>A0A5B6W4U3_9ROSI</name>
<dbReference type="EMBL" id="SMMG02000005">
    <property type="protein sequence ID" value="KAA3476244.1"/>
    <property type="molecule type" value="Genomic_DNA"/>
</dbReference>
<keyword evidence="8" id="KW-0472">Membrane</keyword>
<keyword evidence="6" id="KW-0256">Endoplasmic reticulum</keyword>
<evidence type="ECO:0000256" key="6">
    <source>
        <dbReference type="ARBA" id="ARBA00022824"/>
    </source>
</evidence>
<comment type="subcellular location">
    <subcellularLocation>
        <location evidence="1">Endoplasmic reticulum membrane</location>
        <topology evidence="1">Single-pass membrane protein</topology>
    </subcellularLocation>
</comment>
<comment type="pathway">
    <text evidence="2">Protein modification; protein glycosylation.</text>
</comment>
<dbReference type="PANTHER" id="PTHR13036:SF0">
    <property type="entry name" value="CHITOBIOSYLDIPHOSPHODOLICHOL BETA-MANNOSYLTRANSFERASE"/>
    <property type="match status" value="1"/>
</dbReference>
<evidence type="ECO:0000313" key="10">
    <source>
        <dbReference type="Proteomes" id="UP000325315"/>
    </source>
</evidence>
<dbReference type="InterPro" id="IPR026051">
    <property type="entry name" value="ALG1-like"/>
</dbReference>
<dbReference type="AlphaFoldDB" id="A0A5B6W4U3"/>
<keyword evidence="10" id="KW-1185">Reference proteome</keyword>
<protein>
    <submittedName>
        <fullName evidence="9">Chitobiosyldiphosphodolichol beta-mannosyltransferase-like isoform X1</fullName>
    </submittedName>
</protein>
<evidence type="ECO:0000256" key="3">
    <source>
        <dbReference type="ARBA" id="ARBA00022676"/>
    </source>
</evidence>
<evidence type="ECO:0000256" key="5">
    <source>
        <dbReference type="ARBA" id="ARBA00022692"/>
    </source>
</evidence>
<keyword evidence="7" id="KW-1133">Transmembrane helix</keyword>
<proteinExistence type="predicted"/>